<evidence type="ECO:0000256" key="5">
    <source>
        <dbReference type="ARBA" id="ARBA00022729"/>
    </source>
</evidence>
<protein>
    <submittedName>
        <fullName evidence="15">TonB-dependent receptor</fullName>
    </submittedName>
</protein>
<comment type="caution">
    <text evidence="15">The sequence shown here is derived from an EMBL/GenBank/DDBJ whole genome shotgun (WGS) entry which is preliminary data.</text>
</comment>
<dbReference type="InterPro" id="IPR012910">
    <property type="entry name" value="Plug_dom"/>
</dbReference>
<dbReference type="Gene3D" id="2.60.40.1120">
    <property type="entry name" value="Carboxypeptidase-like, regulatory domain"/>
    <property type="match status" value="1"/>
</dbReference>
<reference evidence="15 16" key="1">
    <citation type="journal article" date="2013" name="Int. J. Syst. Evol. Microbiol.">
        <title>Aquimarina gracilis sp. nov., isolated from the gut microflora of a mussel, Mytilus coruscus, and emended description of Aquimarina spongiae.</title>
        <authorList>
            <person name="Park S.C."/>
            <person name="Choe H.N."/>
            <person name="Baik K.S."/>
            <person name="Seong C.N."/>
        </authorList>
    </citation>
    <scope>NUCLEOTIDE SEQUENCE [LARGE SCALE GENOMIC DNA]</scope>
    <source>
        <strain evidence="15 16">PSC32</strain>
    </source>
</reference>
<keyword evidence="5 12" id="KW-0732">Signal</keyword>
<dbReference type="Gene3D" id="2.40.170.20">
    <property type="entry name" value="TonB-dependent receptor, beta-barrel domain"/>
    <property type="match status" value="1"/>
</dbReference>
<evidence type="ECO:0000256" key="8">
    <source>
        <dbReference type="ARBA" id="ARBA00023170"/>
    </source>
</evidence>
<dbReference type="SUPFAM" id="SSF56935">
    <property type="entry name" value="Porins"/>
    <property type="match status" value="1"/>
</dbReference>
<keyword evidence="2 10" id="KW-0813">Transport</keyword>
<feature type="chain" id="PRO_5045608601" evidence="12">
    <location>
        <begin position="24"/>
        <end position="928"/>
    </location>
</feature>
<sequence>MRYKAMKRCLILILLMCSQYSWTQEQSPRITISFQDSDLKSVINQIEEKTNYQFYFINSWLEGFDNISGNYNDVTIENLLNDIFGATIINFYIMGEDKIILTQNAIIYNTLPDKFFGEERIDEKSDNIAERKKAIIPIFSSTNKSPKKKKIETIKIGKALRGSVKEKFRFYGYVKNGQTGKPLPDAVIVVNGKDVGAETDANGFFDTELKVGPNIVEINALAMEDFKKRIVIYNDGRFDVTLNEKIEQLEEVILQSETNNNVDEAITKTEIDVEESKNIPLALGERDVLKVATTLPGITTAGEGATGYNVRGGKSDQNLILLDDAVVYNPQHFFGVFSALNPFALGDANIYKNSIPAEYGGRLSSVFDLKTKDASTEKFTGEASIGPVTGNILIETPVVKDKAGIMIGGRGAYANWILQNLDEESLKNSEASFYDVIAKYNHEITENSKIEAMAYLSRDDFSITSDSLFVYNNRALSLRWNYKFNDKNSAKLSLANSQYKFDIEFDGQTNDDFDLGYSIDETELKFQFKYLYSDKIKFDYGVSSKLYVVNPGSIEPKGEESIIEPLEIDEERGLESAAFLTAEIDLTKRFTLDAGIRYSVYNALGEGTQNVYQEGTPRSEGTIQETLFFDKNEVIETYGGPEYRISGRYLLTDNFSVKASYNKTFQFIHTLSNNTTVSPIDAWKLSDLNIEPQSSQQYALGLYKNFDEGAYELSLEGFYKESENIVDFKTGAEILLNENIETETLQGDGKAYGVEFLLKKQKGKLYGWLGYTYSRSFIRLDGEFEEERVNDGDFFPSNFDKPHDFSLVANYRFTKRFSLATNFVYQTGRPVTFPVGSFSFNGSDFTVFSDRNKFRIPDFFRLDLGFNIEGNHKKNKLAHSFWTISVYNVLGRNNPFSVFFVTEDGEVKALQSSIFSVPIPSITYNFKF</sequence>
<evidence type="ECO:0000256" key="3">
    <source>
        <dbReference type="ARBA" id="ARBA00022452"/>
    </source>
</evidence>
<evidence type="ECO:0000256" key="2">
    <source>
        <dbReference type="ARBA" id="ARBA00022448"/>
    </source>
</evidence>
<evidence type="ECO:0000259" key="14">
    <source>
        <dbReference type="Pfam" id="PF07715"/>
    </source>
</evidence>
<keyword evidence="6 11" id="KW-0798">TonB box</keyword>
<dbReference type="Pfam" id="PF07715">
    <property type="entry name" value="Plug"/>
    <property type="match status" value="1"/>
</dbReference>
<evidence type="ECO:0000313" key="15">
    <source>
        <dbReference type="EMBL" id="MEB3346132.1"/>
    </source>
</evidence>
<dbReference type="RefSeq" id="WP_324180157.1">
    <property type="nucleotide sequence ID" value="NZ_BAABAW010000006.1"/>
</dbReference>
<dbReference type="InterPro" id="IPR008969">
    <property type="entry name" value="CarboxyPept-like_regulatory"/>
</dbReference>
<keyword evidence="16" id="KW-1185">Reference proteome</keyword>
<evidence type="ECO:0000256" key="7">
    <source>
        <dbReference type="ARBA" id="ARBA00023136"/>
    </source>
</evidence>
<keyword evidence="9 10" id="KW-0998">Cell outer membrane</keyword>
<dbReference type="PROSITE" id="PS52016">
    <property type="entry name" value="TONB_DEPENDENT_REC_3"/>
    <property type="match status" value="1"/>
</dbReference>
<evidence type="ECO:0000256" key="1">
    <source>
        <dbReference type="ARBA" id="ARBA00004571"/>
    </source>
</evidence>
<feature type="domain" description="TonB-dependent receptor plug" evidence="14">
    <location>
        <begin position="284"/>
        <end position="362"/>
    </location>
</feature>
<dbReference type="SUPFAM" id="SSF49464">
    <property type="entry name" value="Carboxypeptidase regulatory domain-like"/>
    <property type="match status" value="1"/>
</dbReference>
<dbReference type="Pfam" id="PF00593">
    <property type="entry name" value="TonB_dep_Rec_b-barrel"/>
    <property type="match status" value="1"/>
</dbReference>
<evidence type="ECO:0000256" key="12">
    <source>
        <dbReference type="SAM" id="SignalP"/>
    </source>
</evidence>
<comment type="subcellular location">
    <subcellularLocation>
        <location evidence="1 10">Cell outer membrane</location>
        <topology evidence="1 10">Multi-pass membrane protein</topology>
    </subcellularLocation>
</comment>
<comment type="similarity">
    <text evidence="10 11">Belongs to the TonB-dependent receptor family.</text>
</comment>
<accession>A0ABU5ZWA9</accession>
<keyword evidence="8 15" id="KW-0675">Receptor</keyword>
<proteinExistence type="inferred from homology"/>
<dbReference type="Proteomes" id="UP001327027">
    <property type="component" value="Unassembled WGS sequence"/>
</dbReference>
<organism evidence="15 16">
    <name type="scientific">Aquimarina gracilis</name>
    <dbReference type="NCBI Taxonomy" id="874422"/>
    <lineage>
        <taxon>Bacteria</taxon>
        <taxon>Pseudomonadati</taxon>
        <taxon>Bacteroidota</taxon>
        <taxon>Flavobacteriia</taxon>
        <taxon>Flavobacteriales</taxon>
        <taxon>Flavobacteriaceae</taxon>
        <taxon>Aquimarina</taxon>
    </lineage>
</organism>
<keyword evidence="3 10" id="KW-1134">Transmembrane beta strand</keyword>
<dbReference type="InterPro" id="IPR000531">
    <property type="entry name" value="Beta-barrel_TonB"/>
</dbReference>
<dbReference type="PANTHER" id="PTHR30069">
    <property type="entry name" value="TONB-DEPENDENT OUTER MEMBRANE RECEPTOR"/>
    <property type="match status" value="1"/>
</dbReference>
<evidence type="ECO:0000256" key="6">
    <source>
        <dbReference type="ARBA" id="ARBA00023077"/>
    </source>
</evidence>
<evidence type="ECO:0000256" key="4">
    <source>
        <dbReference type="ARBA" id="ARBA00022692"/>
    </source>
</evidence>
<dbReference type="Pfam" id="PF13715">
    <property type="entry name" value="CarbopepD_reg_2"/>
    <property type="match status" value="1"/>
</dbReference>
<evidence type="ECO:0000256" key="9">
    <source>
        <dbReference type="ARBA" id="ARBA00023237"/>
    </source>
</evidence>
<name>A0ABU5ZWA9_9FLAO</name>
<keyword evidence="4 10" id="KW-0812">Transmembrane</keyword>
<keyword evidence="7 10" id="KW-0472">Membrane</keyword>
<feature type="signal peptide" evidence="12">
    <location>
        <begin position="1"/>
        <end position="23"/>
    </location>
</feature>
<gene>
    <name evidence="15" type="ORF">U6A24_11710</name>
</gene>
<dbReference type="InterPro" id="IPR039426">
    <property type="entry name" value="TonB-dep_rcpt-like"/>
</dbReference>
<dbReference type="InterPro" id="IPR036942">
    <property type="entry name" value="Beta-barrel_TonB_sf"/>
</dbReference>
<dbReference type="Gene3D" id="2.170.130.10">
    <property type="entry name" value="TonB-dependent receptor, plug domain"/>
    <property type="match status" value="1"/>
</dbReference>
<evidence type="ECO:0000259" key="13">
    <source>
        <dbReference type="Pfam" id="PF00593"/>
    </source>
</evidence>
<evidence type="ECO:0000256" key="10">
    <source>
        <dbReference type="PROSITE-ProRule" id="PRU01360"/>
    </source>
</evidence>
<dbReference type="PANTHER" id="PTHR30069:SF29">
    <property type="entry name" value="HEMOGLOBIN AND HEMOGLOBIN-HAPTOGLOBIN-BINDING PROTEIN 1-RELATED"/>
    <property type="match status" value="1"/>
</dbReference>
<feature type="domain" description="TonB-dependent receptor-like beta-barrel" evidence="13">
    <location>
        <begin position="463"/>
        <end position="888"/>
    </location>
</feature>
<dbReference type="InterPro" id="IPR037066">
    <property type="entry name" value="Plug_dom_sf"/>
</dbReference>
<dbReference type="EMBL" id="JAYKLX010000005">
    <property type="protein sequence ID" value="MEB3346132.1"/>
    <property type="molecule type" value="Genomic_DNA"/>
</dbReference>
<evidence type="ECO:0000313" key="16">
    <source>
        <dbReference type="Proteomes" id="UP001327027"/>
    </source>
</evidence>
<evidence type="ECO:0000256" key="11">
    <source>
        <dbReference type="RuleBase" id="RU003357"/>
    </source>
</evidence>